<dbReference type="GO" id="GO:0006281">
    <property type="term" value="P:DNA repair"/>
    <property type="evidence" value="ECO:0007669"/>
    <property type="project" value="TreeGrafter"/>
</dbReference>
<evidence type="ECO:0000256" key="1">
    <source>
        <dbReference type="ARBA" id="ARBA00022723"/>
    </source>
</evidence>
<dbReference type="GO" id="GO:0008094">
    <property type="term" value="F:ATP-dependent activity, acting on DNA"/>
    <property type="evidence" value="ECO:0007669"/>
    <property type="project" value="TreeGrafter"/>
</dbReference>
<dbReference type="Pfam" id="PF00271">
    <property type="entry name" value="Helicase_C"/>
    <property type="match status" value="1"/>
</dbReference>
<dbReference type="GeneID" id="9887474"/>
<dbReference type="InterPro" id="IPR000330">
    <property type="entry name" value="SNF2_N"/>
</dbReference>
<evidence type="ECO:0000256" key="4">
    <source>
        <dbReference type="ARBA" id="ARBA00022801"/>
    </source>
</evidence>
<dbReference type="GO" id="GO:0004386">
    <property type="term" value="F:helicase activity"/>
    <property type="evidence" value="ECO:0007669"/>
    <property type="project" value="UniProtKB-KW"/>
</dbReference>
<evidence type="ECO:0000259" key="9">
    <source>
        <dbReference type="PROSITE" id="PS50089"/>
    </source>
</evidence>
<keyword evidence="2" id="KW-0547">Nucleotide-binding</keyword>
<evidence type="ECO:0000256" key="3">
    <source>
        <dbReference type="ARBA" id="ARBA00022771"/>
    </source>
</evidence>
<dbReference type="Gene3D" id="3.40.50.300">
    <property type="entry name" value="P-loop containing nucleotide triphosphate hydrolases"/>
    <property type="match status" value="1"/>
</dbReference>
<sequence length="773" mass="90805">MFIHTNDDTQLKDYILFCTKTIHINGGILYNDNLLYCQNFKDQCYLRQQSRGEAYVGSFPNLIDDDDHTIAYFYTDNRFRYFKGLYELLKNNNSDNFRFKITHTNILYEIHRIECTIYFYLHKNYFIDLFEQSTIPLLIRQFLDSATTDIPFEFTPSQPLDSNKLDIEKLLKVKLFKHQRDNIHWMNTFSKKINCNPLINYNIYYIESLKEYILYDSKYKLYKLNSSNNIKFNGGLLCDEVGTGKTLTCFSYINLLGKNLILVPPRLVKQWVNEFYKYFGDIKYPIIPFSSVRSLSKLKKFTHGIIICPNTIFASPKYNGEFNMMVFDKIFIDEAHEVLVSHTTKIKNSIIYNSIKKLQGTEKWLITATPFDRDLININAYYEVLTGKKLGFTDNLSHYNTLNKLHLTQNSLIDNGYTIFKNKSYLAYIISQFPYRYNTKESIKNEIKLPDIDYITKYLKMSKIERILYNAAHDNEDKQIQLCTHFQIGEEDEDILGNKILSEENVKNKLIEKYNYRLIKINKSLEKHKALLSNMKESGNKPESVEIKIHQLTSEMNTLNSRISIINSLDVKQECSICMDDIDIPSVTLCGHIFCTDCLDLVFKNKSKFNCPLCRTDLTKNDIYDINNTDYNIENEKLQYGTKISYVMDIIKKEPDSRFIIFSHWDKMFKMISQVFDTNNIKYVNIKGNMHKIANSIRKFKIDNEIKVIMLSSDKANSGCNLTEANHIIFLDNYYLTNDTIKQSVGRAHRIGQTKKLKVTRLIMENTLEDKEI</sequence>
<keyword evidence="6" id="KW-0862">Zinc</keyword>
<dbReference type="SMART" id="SM00184">
    <property type="entry name" value="RING"/>
    <property type="match status" value="1"/>
</dbReference>
<organismHost>
    <name type="scientific">Cafeteria roenbergensis</name>
    <name type="common">Marine flagellate</name>
    <dbReference type="NCBI Taxonomy" id="33653"/>
</organismHost>
<dbReference type="PANTHER" id="PTHR45626:SF26">
    <property type="entry name" value="FAMILY HELICASE, PUTATIVE (AFU_ORTHOLOGUE AFUA_2G09120)-RELATED"/>
    <property type="match status" value="1"/>
</dbReference>
<dbReference type="CDD" id="cd18793">
    <property type="entry name" value="SF2_C_SNF"/>
    <property type="match status" value="1"/>
</dbReference>
<reference evidence="12 13" key="1">
    <citation type="journal article" date="2010" name="Proc. Natl. Acad. Sci. U.S.A.">
        <title>Giant virus with a remarkable complement of genes infects marine zooplankton.</title>
        <authorList>
            <person name="Fischer M.G."/>
            <person name="Allen M.J."/>
            <person name="Wilson W.H."/>
            <person name="Suttle C.A."/>
        </authorList>
    </citation>
    <scope>NUCLEOTIDE SEQUENCE [LARGE SCALE GENOMIC DNA]</scope>
    <source>
        <strain evidence="12 13">BV-PW1</strain>
    </source>
</reference>
<evidence type="ECO:0000259" key="11">
    <source>
        <dbReference type="PROSITE" id="PS51194"/>
    </source>
</evidence>
<dbReference type="PROSITE" id="PS51194">
    <property type="entry name" value="HELICASE_CTER"/>
    <property type="match status" value="1"/>
</dbReference>
<dbReference type="InterPro" id="IPR001841">
    <property type="entry name" value="Znf_RING"/>
</dbReference>
<dbReference type="GO" id="GO:0016787">
    <property type="term" value="F:hydrolase activity"/>
    <property type="evidence" value="ECO:0007669"/>
    <property type="project" value="UniProtKB-KW"/>
</dbReference>
<keyword evidence="5 12" id="KW-0347">Helicase</keyword>
<proteinExistence type="predicted"/>
<dbReference type="SMART" id="SM00490">
    <property type="entry name" value="HELICc"/>
    <property type="match status" value="1"/>
</dbReference>
<evidence type="ECO:0000256" key="7">
    <source>
        <dbReference type="ARBA" id="ARBA00022840"/>
    </source>
</evidence>
<keyword evidence="13" id="KW-1185">Reference proteome</keyword>
<keyword evidence="1" id="KW-0479">Metal-binding</keyword>
<evidence type="ECO:0000313" key="13">
    <source>
        <dbReference type="Proteomes" id="UP000029781"/>
    </source>
</evidence>
<dbReference type="SMART" id="SM00487">
    <property type="entry name" value="DEXDc"/>
    <property type="match status" value="1"/>
</dbReference>
<dbReference type="InterPro" id="IPR049730">
    <property type="entry name" value="SNF2/RAD54-like_C"/>
</dbReference>
<dbReference type="KEGG" id="vg:9887474"/>
<evidence type="ECO:0000256" key="5">
    <source>
        <dbReference type="ARBA" id="ARBA00022806"/>
    </source>
</evidence>
<dbReference type="Pfam" id="PF13445">
    <property type="entry name" value="zf-RING_UBOX"/>
    <property type="match status" value="1"/>
</dbReference>
<protein>
    <submittedName>
        <fullName evidence="12">Putative superfamily II helicase</fullName>
    </submittedName>
</protein>
<dbReference type="PROSITE" id="PS00518">
    <property type="entry name" value="ZF_RING_1"/>
    <property type="match status" value="1"/>
</dbReference>
<dbReference type="InterPro" id="IPR017907">
    <property type="entry name" value="Znf_RING_CS"/>
</dbReference>
<feature type="domain" description="Helicase ATP-binding" evidence="10">
    <location>
        <begin position="226"/>
        <end position="388"/>
    </location>
</feature>
<evidence type="ECO:0000313" key="12">
    <source>
        <dbReference type="EMBL" id="ADO67105.1"/>
    </source>
</evidence>
<dbReference type="InterPro" id="IPR050628">
    <property type="entry name" value="SNF2_RAD54_helicase_TF"/>
</dbReference>
<keyword evidence="7" id="KW-0067">ATP-binding</keyword>
<dbReference type="GO" id="GO:0005524">
    <property type="term" value="F:ATP binding"/>
    <property type="evidence" value="ECO:0007669"/>
    <property type="project" value="UniProtKB-KW"/>
</dbReference>
<dbReference type="Gene3D" id="3.30.40.10">
    <property type="entry name" value="Zinc/RING finger domain, C3HC4 (zinc finger)"/>
    <property type="match status" value="1"/>
</dbReference>
<dbReference type="Pfam" id="PF00176">
    <property type="entry name" value="SNF2-rel_dom"/>
    <property type="match status" value="1"/>
</dbReference>
<organism evidence="12 13">
    <name type="scientific">Cafeteria roenbergensis virus (strain BV-PW1)</name>
    <name type="common">CroV</name>
    <dbReference type="NCBI Taxonomy" id="693272"/>
    <lineage>
        <taxon>Viruses</taxon>
        <taxon>Varidnaviria</taxon>
        <taxon>Bamfordvirae</taxon>
        <taxon>Nucleocytoviricota</taxon>
        <taxon>Megaviricetes</taxon>
        <taxon>Imitervirales</taxon>
        <taxon>Mimiviridae</taxon>
        <taxon>Aliimimivirinae</taxon>
        <taxon>Rheavirus</taxon>
        <taxon>Rheavirus sinusmexicani</taxon>
    </lineage>
</organism>
<dbReference type="PROSITE" id="PS51192">
    <property type="entry name" value="HELICASE_ATP_BIND_1"/>
    <property type="match status" value="1"/>
</dbReference>
<feature type="domain" description="Helicase C-terminal" evidence="11">
    <location>
        <begin position="643"/>
        <end position="773"/>
    </location>
</feature>
<feature type="domain" description="RING-type" evidence="9">
    <location>
        <begin position="575"/>
        <end position="615"/>
    </location>
</feature>
<dbReference type="SUPFAM" id="SSF57850">
    <property type="entry name" value="RING/U-box"/>
    <property type="match status" value="1"/>
</dbReference>
<keyword evidence="4" id="KW-0378">Hydrolase</keyword>
<dbReference type="InterPro" id="IPR027417">
    <property type="entry name" value="P-loop_NTPase"/>
</dbReference>
<dbReference type="SUPFAM" id="SSF52540">
    <property type="entry name" value="P-loop containing nucleoside triphosphate hydrolases"/>
    <property type="match status" value="2"/>
</dbReference>
<dbReference type="InterPro" id="IPR001650">
    <property type="entry name" value="Helicase_C-like"/>
</dbReference>
<dbReference type="Gene3D" id="3.40.50.10810">
    <property type="entry name" value="Tandem AAA-ATPase domain"/>
    <property type="match status" value="1"/>
</dbReference>
<keyword evidence="3 8" id="KW-0863">Zinc-finger</keyword>
<dbReference type="GO" id="GO:0008270">
    <property type="term" value="F:zinc ion binding"/>
    <property type="evidence" value="ECO:0007669"/>
    <property type="project" value="UniProtKB-KW"/>
</dbReference>
<evidence type="ECO:0000259" key="10">
    <source>
        <dbReference type="PROSITE" id="PS51192"/>
    </source>
</evidence>
<evidence type="ECO:0000256" key="6">
    <source>
        <dbReference type="ARBA" id="ARBA00022833"/>
    </source>
</evidence>
<dbReference type="EMBL" id="GU244497">
    <property type="protein sequence ID" value="ADO67105.1"/>
    <property type="molecule type" value="Genomic_DNA"/>
</dbReference>
<dbReference type="InterPro" id="IPR027370">
    <property type="entry name" value="Znf-RING_euk"/>
</dbReference>
<dbReference type="PANTHER" id="PTHR45626">
    <property type="entry name" value="TRANSCRIPTION TERMINATION FACTOR 2-RELATED"/>
    <property type="match status" value="1"/>
</dbReference>
<dbReference type="Proteomes" id="UP000029781">
    <property type="component" value="Segment"/>
</dbReference>
<name>E3T4J2_CROVB</name>
<gene>
    <name evidence="12" type="ORF">crov072</name>
</gene>
<dbReference type="InterPro" id="IPR013083">
    <property type="entry name" value="Znf_RING/FYVE/PHD"/>
</dbReference>
<dbReference type="RefSeq" id="YP_003969704.1">
    <property type="nucleotide sequence ID" value="NC_014637.1"/>
</dbReference>
<dbReference type="PROSITE" id="PS50089">
    <property type="entry name" value="ZF_RING_2"/>
    <property type="match status" value="1"/>
</dbReference>
<evidence type="ECO:0000256" key="8">
    <source>
        <dbReference type="PROSITE-ProRule" id="PRU00175"/>
    </source>
</evidence>
<evidence type="ECO:0000256" key="2">
    <source>
        <dbReference type="ARBA" id="ARBA00022741"/>
    </source>
</evidence>
<dbReference type="OrthoDB" id="2514at10239"/>
<dbReference type="InterPro" id="IPR014001">
    <property type="entry name" value="Helicase_ATP-bd"/>
</dbReference>
<dbReference type="InterPro" id="IPR038718">
    <property type="entry name" value="SNF2-like_sf"/>
</dbReference>
<accession>E3T4J2</accession>